<keyword evidence="8" id="KW-0547">Nucleotide-binding</keyword>
<evidence type="ECO:0000256" key="1">
    <source>
        <dbReference type="ARBA" id="ARBA00000085"/>
    </source>
</evidence>
<evidence type="ECO:0000256" key="12">
    <source>
        <dbReference type="ARBA" id="ARBA00023012"/>
    </source>
</evidence>
<dbReference type="Pfam" id="PF02518">
    <property type="entry name" value="HATPase_c"/>
    <property type="match status" value="1"/>
</dbReference>
<dbReference type="InterPro" id="IPR003594">
    <property type="entry name" value="HATPase_dom"/>
</dbReference>
<dbReference type="InterPro" id="IPR004358">
    <property type="entry name" value="Sig_transdc_His_kin-like_C"/>
</dbReference>
<keyword evidence="20" id="KW-1185">Reference proteome</keyword>
<evidence type="ECO:0000256" key="13">
    <source>
        <dbReference type="ARBA" id="ARBA00023136"/>
    </source>
</evidence>
<evidence type="ECO:0000256" key="11">
    <source>
        <dbReference type="ARBA" id="ARBA00022989"/>
    </source>
</evidence>
<dbReference type="GO" id="GO:0005524">
    <property type="term" value="F:ATP binding"/>
    <property type="evidence" value="ECO:0007669"/>
    <property type="project" value="UniProtKB-KW"/>
</dbReference>
<evidence type="ECO:0000256" key="10">
    <source>
        <dbReference type="ARBA" id="ARBA00022840"/>
    </source>
</evidence>
<dbReference type="Gene3D" id="3.40.50.2300">
    <property type="match status" value="1"/>
</dbReference>
<proteinExistence type="predicted"/>
<dbReference type="SMART" id="SM00388">
    <property type="entry name" value="HisKA"/>
    <property type="match status" value="1"/>
</dbReference>
<dbReference type="PANTHER" id="PTHR45339">
    <property type="entry name" value="HYBRID SIGNAL TRANSDUCTION HISTIDINE KINASE J"/>
    <property type="match status" value="1"/>
</dbReference>
<evidence type="ECO:0000256" key="8">
    <source>
        <dbReference type="ARBA" id="ARBA00022741"/>
    </source>
</evidence>
<dbReference type="KEGG" id="puo:RZN69_15240"/>
<dbReference type="CDD" id="cd17546">
    <property type="entry name" value="REC_hyHK_CKI1_RcsC-like"/>
    <property type="match status" value="1"/>
</dbReference>
<dbReference type="PRINTS" id="PR00344">
    <property type="entry name" value="BCTRLSENSOR"/>
</dbReference>
<dbReference type="FunFam" id="1.10.287.130:FF:000003">
    <property type="entry name" value="Histidine kinase"/>
    <property type="match status" value="1"/>
</dbReference>
<keyword evidence="9" id="KW-0418">Kinase</keyword>
<dbReference type="EC" id="2.7.13.3" evidence="3"/>
<reference evidence="19 20" key="1">
    <citation type="submission" date="2023-10" db="EMBL/GenBank/DDBJ databases">
        <title>Rubellicoccus peritrichatus gen. nov., sp. nov., isolated from an algae of coral reef tank.</title>
        <authorList>
            <person name="Luo J."/>
        </authorList>
    </citation>
    <scope>NUCLEOTIDE SEQUENCE [LARGE SCALE GENOMIC DNA]</scope>
    <source>
        <strain evidence="19 20">CR14</strain>
    </source>
</reference>
<dbReference type="CDD" id="cd16922">
    <property type="entry name" value="HATPase_EvgS-ArcB-TorS-like"/>
    <property type="match status" value="1"/>
</dbReference>
<evidence type="ECO:0000256" key="5">
    <source>
        <dbReference type="ARBA" id="ARBA00022553"/>
    </source>
</evidence>
<evidence type="ECO:0000256" key="3">
    <source>
        <dbReference type="ARBA" id="ARBA00012438"/>
    </source>
</evidence>
<comment type="catalytic activity">
    <reaction evidence="1">
        <text>ATP + protein L-histidine = ADP + protein N-phospho-L-histidine.</text>
        <dbReference type="EC" id="2.7.13.3"/>
    </reaction>
</comment>
<dbReference type="InterPro" id="IPR011006">
    <property type="entry name" value="CheY-like_superfamily"/>
</dbReference>
<dbReference type="SUPFAM" id="SSF52172">
    <property type="entry name" value="CheY-like"/>
    <property type="match status" value="1"/>
</dbReference>
<dbReference type="SUPFAM" id="SSF47384">
    <property type="entry name" value="Homodimeric domain of signal transducing histidine kinase"/>
    <property type="match status" value="1"/>
</dbReference>
<keyword evidence="13 16" id="KW-0472">Membrane</keyword>
<dbReference type="InterPro" id="IPR005467">
    <property type="entry name" value="His_kinase_dom"/>
</dbReference>
<dbReference type="PANTHER" id="PTHR45339:SF1">
    <property type="entry name" value="HYBRID SIGNAL TRANSDUCTION HISTIDINE KINASE J"/>
    <property type="match status" value="1"/>
</dbReference>
<feature type="transmembrane region" description="Helical" evidence="16">
    <location>
        <begin position="207"/>
        <end position="227"/>
    </location>
</feature>
<keyword evidence="12" id="KW-0902">Two-component regulatory system</keyword>
<dbReference type="InterPro" id="IPR029095">
    <property type="entry name" value="NarX-like_N"/>
</dbReference>
<feature type="domain" description="Response regulatory" evidence="18">
    <location>
        <begin position="553"/>
        <end position="670"/>
    </location>
</feature>
<evidence type="ECO:0000256" key="2">
    <source>
        <dbReference type="ARBA" id="ARBA00004651"/>
    </source>
</evidence>
<dbReference type="RefSeq" id="WP_317832050.1">
    <property type="nucleotide sequence ID" value="NZ_CP136920.1"/>
</dbReference>
<dbReference type="Proteomes" id="UP001304300">
    <property type="component" value="Chromosome"/>
</dbReference>
<keyword evidence="15" id="KW-0175">Coiled coil</keyword>
<dbReference type="SMART" id="SM00387">
    <property type="entry name" value="HATPase_c"/>
    <property type="match status" value="1"/>
</dbReference>
<dbReference type="InterPro" id="IPR001789">
    <property type="entry name" value="Sig_transdc_resp-reg_receiver"/>
</dbReference>
<dbReference type="Pfam" id="PF00072">
    <property type="entry name" value="Response_reg"/>
    <property type="match status" value="1"/>
</dbReference>
<dbReference type="CDD" id="cd00082">
    <property type="entry name" value="HisKA"/>
    <property type="match status" value="1"/>
</dbReference>
<evidence type="ECO:0000256" key="7">
    <source>
        <dbReference type="ARBA" id="ARBA00022692"/>
    </source>
</evidence>
<dbReference type="FunFam" id="3.30.565.10:FF:000010">
    <property type="entry name" value="Sensor histidine kinase RcsC"/>
    <property type="match status" value="1"/>
</dbReference>
<evidence type="ECO:0000313" key="20">
    <source>
        <dbReference type="Proteomes" id="UP001304300"/>
    </source>
</evidence>
<dbReference type="SUPFAM" id="SSF55874">
    <property type="entry name" value="ATPase domain of HSP90 chaperone/DNA topoisomerase II/histidine kinase"/>
    <property type="match status" value="1"/>
</dbReference>
<feature type="transmembrane region" description="Helical" evidence="16">
    <location>
        <begin position="31"/>
        <end position="50"/>
    </location>
</feature>
<feature type="coiled-coil region" evidence="15">
    <location>
        <begin position="248"/>
        <end position="275"/>
    </location>
</feature>
<feature type="domain" description="Histidine kinase" evidence="17">
    <location>
        <begin position="282"/>
        <end position="523"/>
    </location>
</feature>
<dbReference type="Pfam" id="PF13675">
    <property type="entry name" value="PilJ"/>
    <property type="match status" value="1"/>
</dbReference>
<evidence type="ECO:0000259" key="17">
    <source>
        <dbReference type="PROSITE" id="PS50109"/>
    </source>
</evidence>
<dbReference type="AlphaFoldDB" id="A0AAQ3QU10"/>
<dbReference type="InterPro" id="IPR036890">
    <property type="entry name" value="HATPase_C_sf"/>
</dbReference>
<dbReference type="Gene3D" id="1.10.287.130">
    <property type="match status" value="1"/>
</dbReference>
<dbReference type="InterPro" id="IPR036097">
    <property type="entry name" value="HisK_dim/P_sf"/>
</dbReference>
<organism evidence="19 20">
    <name type="scientific">Rubellicoccus peritrichatus</name>
    <dbReference type="NCBI Taxonomy" id="3080537"/>
    <lineage>
        <taxon>Bacteria</taxon>
        <taxon>Pseudomonadati</taxon>
        <taxon>Verrucomicrobiota</taxon>
        <taxon>Opitutia</taxon>
        <taxon>Puniceicoccales</taxon>
        <taxon>Cerasicoccaceae</taxon>
        <taxon>Rubellicoccus</taxon>
    </lineage>
</organism>
<feature type="modified residue" description="4-aspartylphosphate" evidence="14">
    <location>
        <position position="602"/>
    </location>
</feature>
<protein>
    <recommendedName>
        <fullName evidence="3">histidine kinase</fullName>
        <ecNumber evidence="3">2.7.13.3</ecNumber>
    </recommendedName>
</protein>
<dbReference type="SMART" id="SM00448">
    <property type="entry name" value="REC"/>
    <property type="match status" value="1"/>
</dbReference>
<keyword evidence="10 19" id="KW-0067">ATP-binding</keyword>
<dbReference type="GO" id="GO:0000155">
    <property type="term" value="F:phosphorelay sensor kinase activity"/>
    <property type="evidence" value="ECO:0007669"/>
    <property type="project" value="InterPro"/>
</dbReference>
<keyword evidence="6" id="KW-0808">Transferase</keyword>
<evidence type="ECO:0000256" key="4">
    <source>
        <dbReference type="ARBA" id="ARBA00022475"/>
    </source>
</evidence>
<keyword evidence="4" id="KW-1003">Cell membrane</keyword>
<dbReference type="Pfam" id="PF00512">
    <property type="entry name" value="HisKA"/>
    <property type="match status" value="1"/>
</dbReference>
<dbReference type="PROSITE" id="PS50109">
    <property type="entry name" value="HIS_KIN"/>
    <property type="match status" value="1"/>
</dbReference>
<dbReference type="PROSITE" id="PS50110">
    <property type="entry name" value="RESPONSE_REGULATORY"/>
    <property type="match status" value="1"/>
</dbReference>
<dbReference type="GO" id="GO:0005886">
    <property type="term" value="C:plasma membrane"/>
    <property type="evidence" value="ECO:0007669"/>
    <property type="project" value="UniProtKB-SubCell"/>
</dbReference>
<keyword evidence="5 14" id="KW-0597">Phosphoprotein</keyword>
<keyword evidence="11 16" id="KW-1133">Transmembrane helix</keyword>
<keyword evidence="7 16" id="KW-0812">Transmembrane</keyword>
<name>A0AAQ3QU10_9BACT</name>
<accession>A0AAQ3QU10</accession>
<dbReference type="Gene3D" id="3.30.565.10">
    <property type="entry name" value="Histidine kinase-like ATPase, C-terminal domain"/>
    <property type="match status" value="1"/>
</dbReference>
<comment type="subcellular location">
    <subcellularLocation>
        <location evidence="2">Cell membrane</location>
        <topology evidence="2">Multi-pass membrane protein</topology>
    </subcellularLocation>
</comment>
<evidence type="ECO:0000256" key="9">
    <source>
        <dbReference type="ARBA" id="ARBA00022777"/>
    </source>
</evidence>
<evidence type="ECO:0000256" key="16">
    <source>
        <dbReference type="SAM" id="Phobius"/>
    </source>
</evidence>
<evidence type="ECO:0000256" key="14">
    <source>
        <dbReference type="PROSITE-ProRule" id="PRU00169"/>
    </source>
</evidence>
<dbReference type="InterPro" id="IPR003661">
    <property type="entry name" value="HisK_dim/P_dom"/>
</dbReference>
<sequence>MSRNPGSRRALERRRELSREADATVRRLTRLYTTALALLALLIIGGQFLLHYTLYDQRDDADIINIAGRQRMLSQGIVKNLLLLRMSDSPDGRFSLVNRLEKDLRLFEDSHTGLIAGDSEMHLSGNNSEEIRRLFRELDYDYNAIITSVYEIVRQLNDTPNHVLDEHSITLIDKTMFHEDDFLRTMNNIVFTYAYESQARVTQIQKIVLTVFVITIIVLLIEATMIFRPVAIRVGRTLRALQSSDRRNSELADTLTMQNTELRRAREQAEAANRAKSAFLASMSHEIRTPMNGIIGMSHLLAETDLSEEQQEYVKTIVGGSDHLMSLINDVLDFSKIEADQLELAWEPFLLADTVNQSTDIFLALAKQKQVRFSIKVDEDIPKKLLGDESRIRQVLTNLLSNALKFTEGGEVTLRVSQEMPPQIKRLARESNAILPPLGRFNTEPLKVWFSVEDTGIGISRDQSKRLFTAFVQGDTSVTRKFGGTGLGLVISRRLVELMGGRIGYTSKEGEGSIFAFSVATQETDEESTKQHHLIDQAVPLEETSTAIDSNLEILIAEDNATNRKVFALHLKRLGLDADMAENGMVAAEKSRHKHYDVIFMDLQMPELSGFEATRMIRGESQTKKQPFIVAVSATVTKEAQKECHEAGMDGFISKPIQFNQISDIFVRIKREREKQMES</sequence>
<evidence type="ECO:0000256" key="15">
    <source>
        <dbReference type="SAM" id="Coils"/>
    </source>
</evidence>
<evidence type="ECO:0000313" key="19">
    <source>
        <dbReference type="EMBL" id="WOO39978.1"/>
    </source>
</evidence>
<gene>
    <name evidence="19" type="ORF">RZN69_15240</name>
</gene>
<dbReference type="EMBL" id="CP136920">
    <property type="protein sequence ID" value="WOO39978.1"/>
    <property type="molecule type" value="Genomic_DNA"/>
</dbReference>
<evidence type="ECO:0000256" key="6">
    <source>
        <dbReference type="ARBA" id="ARBA00022679"/>
    </source>
</evidence>
<evidence type="ECO:0000259" key="18">
    <source>
        <dbReference type="PROSITE" id="PS50110"/>
    </source>
</evidence>